<keyword evidence="7" id="KW-1185">Reference proteome</keyword>
<accession>A0A9P9FWX1</accession>
<feature type="binding site" evidence="4">
    <location>
        <begin position="281"/>
        <end position="284"/>
    </location>
    <ligand>
        <name>substrate</name>
    </ligand>
</feature>
<organism evidence="6 7">
    <name type="scientific">Fusarium redolens</name>
    <dbReference type="NCBI Taxonomy" id="48865"/>
    <lineage>
        <taxon>Eukaryota</taxon>
        <taxon>Fungi</taxon>
        <taxon>Dikarya</taxon>
        <taxon>Ascomycota</taxon>
        <taxon>Pezizomycotina</taxon>
        <taxon>Sordariomycetes</taxon>
        <taxon>Hypocreomycetidae</taxon>
        <taxon>Hypocreales</taxon>
        <taxon>Nectriaceae</taxon>
        <taxon>Fusarium</taxon>
        <taxon>Fusarium redolens species complex</taxon>
    </lineage>
</organism>
<dbReference type="PIRSF" id="PIRSF001221">
    <property type="entry name" value="Amidase_fungi"/>
    <property type="match status" value="1"/>
</dbReference>
<evidence type="ECO:0000313" key="6">
    <source>
        <dbReference type="EMBL" id="KAH7207804.1"/>
    </source>
</evidence>
<keyword evidence="2" id="KW-0378">Hydrolase</keyword>
<dbReference type="Gene3D" id="3.90.1300.10">
    <property type="entry name" value="Amidase signature (AS) domain"/>
    <property type="match status" value="1"/>
</dbReference>
<dbReference type="GO" id="GO:0016787">
    <property type="term" value="F:hydrolase activity"/>
    <property type="evidence" value="ECO:0007669"/>
    <property type="project" value="UniProtKB-KW"/>
</dbReference>
<comment type="similarity">
    <text evidence="1">Belongs to the amidase family.</text>
</comment>
<evidence type="ECO:0000256" key="2">
    <source>
        <dbReference type="ARBA" id="ARBA00022801"/>
    </source>
</evidence>
<dbReference type="PANTHER" id="PTHR46072:SF2">
    <property type="entry name" value="AMIDASE (EUROFUNG)"/>
    <property type="match status" value="1"/>
</dbReference>
<sequence>MIRLKSTFIGIGAGLARYIQGWGRSADQDFSLFSGTEKDSCYYSHKRILLACWTILCQVRTMAPGSIDPEPLPWQSTVQRKKQQQNDILSKALLELENDTKLQDVDIDNLANATQTLSLISKGQLTCKTVVQGLVQRAILVHQQTNCLTEVAFENAFQQAEELDTYMISNKQPIGPLHGVVVTLKDQFNIKGYDSTLGYVGRSFDPARDDAVLVKMLKSLGAIVLAKSNLPQSIMWCETENPLWGLTTNPMSKDYTPGGSTGGEAVLISCGASMLGWGTDVGGSIRIPSHMMGIYGLKPSSARLPYQGVPVSTEGQEHVPSSIGPMARDFGMIKYAMHSLIESNPWDHDARCAPLPWRGHLYEEMHSRPLTIGVLMDDGVVRPHPPITRALQDAVEALKLEGHEIVEWNTELHEQCIRTMDMFYTADGGEDIRQDVSKAGEPFISHVKRLVNRGKAISVYEYWKLNKKKWDLQQGYLEKWNSIRSATGRKADVLLMPTMPHTAVRHGGCGWVGYTKVWNVLDYTAMVIPGGTIKPGDVDIPFSYPAREAEDEWNQGLWNKDKDEMAAMNLPIGLQIVGRKLEEEKVLGAAEVIDRVVKKLLQPRYSQSLT</sequence>
<dbReference type="EMBL" id="JAGMUX010000035">
    <property type="protein sequence ID" value="KAH7207804.1"/>
    <property type="molecule type" value="Genomic_DNA"/>
</dbReference>
<dbReference type="GeneID" id="70224531"/>
<evidence type="ECO:0000256" key="1">
    <source>
        <dbReference type="ARBA" id="ARBA00009199"/>
    </source>
</evidence>
<evidence type="ECO:0000313" key="7">
    <source>
        <dbReference type="Proteomes" id="UP000720189"/>
    </source>
</evidence>
<dbReference type="SUPFAM" id="SSF75304">
    <property type="entry name" value="Amidase signature (AS) enzymes"/>
    <property type="match status" value="1"/>
</dbReference>
<feature type="active site" description="Charge relay system" evidence="3">
    <location>
        <position position="185"/>
    </location>
</feature>
<feature type="active site" description="Acyl-ester intermediate" evidence="3">
    <location>
        <position position="284"/>
    </location>
</feature>
<dbReference type="InterPro" id="IPR023631">
    <property type="entry name" value="Amidase_dom"/>
</dbReference>
<dbReference type="PANTHER" id="PTHR46072">
    <property type="entry name" value="AMIDASE-RELATED-RELATED"/>
    <property type="match status" value="1"/>
</dbReference>
<feature type="binding site" evidence="4">
    <location>
        <position position="234"/>
    </location>
    <ligand>
        <name>substrate</name>
    </ligand>
</feature>
<comment type="caution">
    <text evidence="6">The sequence shown here is derived from an EMBL/GenBank/DDBJ whole genome shotgun (WGS) entry which is preliminary data.</text>
</comment>
<evidence type="ECO:0000256" key="3">
    <source>
        <dbReference type="PIRSR" id="PIRSR001221-1"/>
    </source>
</evidence>
<feature type="binding site" evidence="4">
    <location>
        <position position="260"/>
    </location>
    <ligand>
        <name>substrate</name>
    </ligand>
</feature>
<proteinExistence type="inferred from homology"/>
<dbReference type="Proteomes" id="UP000720189">
    <property type="component" value="Unassembled WGS sequence"/>
</dbReference>
<dbReference type="RefSeq" id="XP_046041179.1">
    <property type="nucleotide sequence ID" value="XM_046194577.1"/>
</dbReference>
<dbReference type="AlphaFoldDB" id="A0A9P9FWX1"/>
<feature type="domain" description="Amidase" evidence="5">
    <location>
        <begin position="130"/>
        <end position="587"/>
    </location>
</feature>
<feature type="active site" description="Charge relay system" evidence="3">
    <location>
        <position position="260"/>
    </location>
</feature>
<evidence type="ECO:0000256" key="4">
    <source>
        <dbReference type="PIRSR" id="PIRSR001221-2"/>
    </source>
</evidence>
<name>A0A9P9FWX1_FUSRE</name>
<evidence type="ECO:0000259" key="5">
    <source>
        <dbReference type="Pfam" id="PF01425"/>
    </source>
</evidence>
<dbReference type="InterPro" id="IPR036928">
    <property type="entry name" value="AS_sf"/>
</dbReference>
<gene>
    <name evidence="6" type="ORF">BKA55DRAFT_586554</name>
</gene>
<dbReference type="OrthoDB" id="6428749at2759"/>
<reference evidence="6" key="1">
    <citation type="journal article" date="2021" name="Nat. Commun.">
        <title>Genetic determinants of endophytism in the Arabidopsis root mycobiome.</title>
        <authorList>
            <person name="Mesny F."/>
            <person name="Miyauchi S."/>
            <person name="Thiergart T."/>
            <person name="Pickel B."/>
            <person name="Atanasova L."/>
            <person name="Karlsson M."/>
            <person name="Huettel B."/>
            <person name="Barry K.W."/>
            <person name="Haridas S."/>
            <person name="Chen C."/>
            <person name="Bauer D."/>
            <person name="Andreopoulos W."/>
            <person name="Pangilinan J."/>
            <person name="LaButti K."/>
            <person name="Riley R."/>
            <person name="Lipzen A."/>
            <person name="Clum A."/>
            <person name="Drula E."/>
            <person name="Henrissat B."/>
            <person name="Kohler A."/>
            <person name="Grigoriev I.V."/>
            <person name="Martin F.M."/>
            <person name="Hacquard S."/>
        </authorList>
    </citation>
    <scope>NUCLEOTIDE SEQUENCE</scope>
    <source>
        <strain evidence="6">MPI-CAGE-AT-0023</strain>
    </source>
</reference>
<dbReference type="Pfam" id="PF01425">
    <property type="entry name" value="Amidase"/>
    <property type="match status" value="1"/>
</dbReference>
<protein>
    <submittedName>
        <fullName evidence="6">Amidase signature domain-containing protein</fullName>
    </submittedName>
</protein>